<organism evidence="1 2">
    <name type="scientific">Gymnopus androsaceus JB14</name>
    <dbReference type="NCBI Taxonomy" id="1447944"/>
    <lineage>
        <taxon>Eukaryota</taxon>
        <taxon>Fungi</taxon>
        <taxon>Dikarya</taxon>
        <taxon>Basidiomycota</taxon>
        <taxon>Agaricomycotina</taxon>
        <taxon>Agaricomycetes</taxon>
        <taxon>Agaricomycetidae</taxon>
        <taxon>Agaricales</taxon>
        <taxon>Marasmiineae</taxon>
        <taxon>Omphalotaceae</taxon>
        <taxon>Gymnopus</taxon>
    </lineage>
</organism>
<protein>
    <submittedName>
        <fullName evidence="1">Uncharacterized protein</fullName>
    </submittedName>
</protein>
<reference evidence="1" key="1">
    <citation type="journal article" date="2019" name="Environ. Microbiol.">
        <title>Fungal ecological strategies reflected in gene transcription - a case study of two litter decomposers.</title>
        <authorList>
            <person name="Barbi F."/>
            <person name="Kohler A."/>
            <person name="Barry K."/>
            <person name="Baskaran P."/>
            <person name="Daum C."/>
            <person name="Fauchery L."/>
            <person name="Ihrmark K."/>
            <person name="Kuo A."/>
            <person name="LaButti K."/>
            <person name="Lipzen A."/>
            <person name="Morin E."/>
            <person name="Grigoriev I.V."/>
            <person name="Henrissat B."/>
            <person name="Lindahl B."/>
            <person name="Martin F."/>
        </authorList>
    </citation>
    <scope>NUCLEOTIDE SEQUENCE</scope>
    <source>
        <strain evidence="1">JB14</strain>
    </source>
</reference>
<sequence>MSELANPLSSWNTEHSPFASVIGTNHVPSTAELKSLQAHLVHPQLELSHLETEIDRAQTVLSNLLSEKRKIGNYIEAHRALASPVRQIPPETLAEIFVQCLPTEPSYPARNLNEAPLIFMTICRHWRSVALTTPLLWNSLHIFLPPHLSEDACSRRIAGTTMWLERSGSLPLSISFHGNTNLRHAWNPGQISHSERAMPETNMELMIRSLMLFSDRFRDVFLSLTSTSFTSFNKLSPSLFPSLISLRVRDEDSQFGTMWSSDDPAFSPLLSRMPLLKSLEIDEVLVPDKNFHLLPCNWRNITNIAIKDSLTPVKVIAILTETPWIQSISFLIALGDDMASTVVHLKDLVEMRLSVFQNQPVEDDALDGFFQTQVTSLTNCIQCSALRVLDFSSDWPTMAISKWPFSRLPLHSLEILNLAMPLTPNALTECLSQTPNLINFEFKTAMWPKFPLRDSHLSSLTFSPNNPNPMWPRLQNIRVLDQIYALEQSISSSATTSAKSLTNFLESRYQKTPLKSCDMLYQAKPDPYFSEAELSILQNLKQNGLKLRLHVQAKPPYGFTPDSPDTGIAHRFSPRHSDMEGHFGAEVII</sequence>
<dbReference type="Gene3D" id="3.80.10.10">
    <property type="entry name" value="Ribonuclease Inhibitor"/>
    <property type="match status" value="1"/>
</dbReference>
<dbReference type="OrthoDB" id="3365698at2759"/>
<dbReference type="EMBL" id="ML769491">
    <property type="protein sequence ID" value="KAE9397875.1"/>
    <property type="molecule type" value="Genomic_DNA"/>
</dbReference>
<evidence type="ECO:0000313" key="2">
    <source>
        <dbReference type="Proteomes" id="UP000799118"/>
    </source>
</evidence>
<name>A0A6A4HLZ0_9AGAR</name>
<gene>
    <name evidence="1" type="ORF">BT96DRAFT_1020534</name>
</gene>
<dbReference type="Proteomes" id="UP000799118">
    <property type="component" value="Unassembled WGS sequence"/>
</dbReference>
<dbReference type="AlphaFoldDB" id="A0A6A4HLZ0"/>
<dbReference type="InterPro" id="IPR032675">
    <property type="entry name" value="LRR_dom_sf"/>
</dbReference>
<keyword evidence="2" id="KW-1185">Reference proteome</keyword>
<accession>A0A6A4HLZ0</accession>
<evidence type="ECO:0000313" key="1">
    <source>
        <dbReference type="EMBL" id="KAE9397875.1"/>
    </source>
</evidence>
<proteinExistence type="predicted"/>